<gene>
    <name evidence="1" type="ORF">ESN35_06800</name>
</gene>
<evidence type="ECO:0008006" key="3">
    <source>
        <dbReference type="Google" id="ProtNLM"/>
    </source>
</evidence>
<proteinExistence type="predicted"/>
<accession>A0A4P6DUF5</accession>
<evidence type="ECO:0000313" key="1">
    <source>
        <dbReference type="EMBL" id="QAY33145.1"/>
    </source>
</evidence>
<dbReference type="AlphaFoldDB" id="A0A4P6DUF5"/>
<name>A0A4P6DUF5_9BIFI</name>
<sequence length="138" mass="15167">MTRNRASAKRAGARMEQAVADYLAWALNDPRIERRHLTGSKDRGDITGVMHDGQRLVIEVKNTTKLALSEHMGEAMEEAANDDALFWALVQKRKGIGIDSPAGVGSQLVCMTLEQYALLLNHGLPLGPEEEDLKGTEQ</sequence>
<reference evidence="1 2" key="1">
    <citation type="submission" date="2019-01" db="EMBL/GenBank/DDBJ databases">
        <title>Complete genome sequence of Bifidobacterium gallinarum CACC 514.</title>
        <authorList>
            <person name="Jung M."/>
        </authorList>
    </citation>
    <scope>NUCLEOTIDE SEQUENCE [LARGE SCALE GENOMIC DNA]</scope>
    <source>
        <strain evidence="1 2">CACC 514</strain>
    </source>
</reference>
<evidence type="ECO:0000313" key="2">
    <source>
        <dbReference type="Proteomes" id="UP000293589"/>
    </source>
</evidence>
<dbReference type="EMBL" id="CP035464">
    <property type="protein sequence ID" value="QAY33145.1"/>
    <property type="molecule type" value="Genomic_DNA"/>
</dbReference>
<dbReference type="Proteomes" id="UP000293589">
    <property type="component" value="Chromosome"/>
</dbReference>
<organism evidence="1 2">
    <name type="scientific">Bifidobacterium pullorum subsp. gallinarum</name>
    <dbReference type="NCBI Taxonomy" id="78344"/>
    <lineage>
        <taxon>Bacteria</taxon>
        <taxon>Bacillati</taxon>
        <taxon>Actinomycetota</taxon>
        <taxon>Actinomycetes</taxon>
        <taxon>Bifidobacteriales</taxon>
        <taxon>Bifidobacteriaceae</taxon>
        <taxon>Bifidobacterium</taxon>
    </lineage>
</organism>
<protein>
    <recommendedName>
        <fullName evidence="3">Phage protein</fullName>
    </recommendedName>
</protein>
<dbReference type="KEGG" id="bgx:ESN35_06800"/>